<name>A0A6B3SL07_9BURK</name>
<organism evidence="10 11">
    <name type="scientific">Noviherbaspirillum galbum</name>
    <dbReference type="NCBI Taxonomy" id="2709383"/>
    <lineage>
        <taxon>Bacteria</taxon>
        <taxon>Pseudomonadati</taxon>
        <taxon>Pseudomonadota</taxon>
        <taxon>Betaproteobacteria</taxon>
        <taxon>Burkholderiales</taxon>
        <taxon>Oxalobacteraceae</taxon>
        <taxon>Noviherbaspirillum</taxon>
    </lineage>
</organism>
<dbReference type="EMBL" id="JAAIVB010000036">
    <property type="protein sequence ID" value="NEX61437.1"/>
    <property type="molecule type" value="Genomic_DNA"/>
</dbReference>
<evidence type="ECO:0000256" key="5">
    <source>
        <dbReference type="ARBA" id="ARBA00022692"/>
    </source>
</evidence>
<gene>
    <name evidence="10" type="ORF">G3574_10125</name>
</gene>
<feature type="domain" description="DUF883" evidence="9">
    <location>
        <begin position="77"/>
        <end position="106"/>
    </location>
</feature>
<dbReference type="InterPro" id="IPR010279">
    <property type="entry name" value="YqjD/ElaB"/>
</dbReference>
<dbReference type="GO" id="GO:0043022">
    <property type="term" value="F:ribosome binding"/>
    <property type="evidence" value="ECO:0007669"/>
    <property type="project" value="InterPro"/>
</dbReference>
<sequence>MASMDQEAGSVRDRLMSDLKLIIKDAEDLLRSSGSQAGDTYQNARARFESTISTARDGLSDLEQQVMDSGREAISQADEYVQQNPWQAVGIGAAAGLLIGLMLGRR</sequence>
<dbReference type="Pfam" id="PF05957">
    <property type="entry name" value="DUF883"/>
    <property type="match status" value="1"/>
</dbReference>
<evidence type="ECO:0000256" key="4">
    <source>
        <dbReference type="ARBA" id="ARBA00022519"/>
    </source>
</evidence>
<comment type="caution">
    <text evidence="10">The sequence shown here is derived from an EMBL/GenBank/DDBJ whole genome shotgun (WGS) entry which is preliminary data.</text>
</comment>
<evidence type="ECO:0000313" key="10">
    <source>
        <dbReference type="EMBL" id="NEX61437.1"/>
    </source>
</evidence>
<keyword evidence="6" id="KW-1133">Transmembrane helix</keyword>
<evidence type="ECO:0000259" key="9">
    <source>
        <dbReference type="Pfam" id="PF19029"/>
    </source>
</evidence>
<accession>A0A6B3SL07</accession>
<dbReference type="RefSeq" id="WP_163962650.1">
    <property type="nucleotide sequence ID" value="NZ_JAAIVB010000036.1"/>
</dbReference>
<feature type="domain" description="DUF883" evidence="8">
    <location>
        <begin position="13"/>
        <end position="64"/>
    </location>
</feature>
<dbReference type="Proteomes" id="UP000482155">
    <property type="component" value="Unassembled WGS sequence"/>
</dbReference>
<evidence type="ECO:0000256" key="1">
    <source>
        <dbReference type="ARBA" id="ARBA00004377"/>
    </source>
</evidence>
<keyword evidence="4" id="KW-0997">Cell inner membrane</keyword>
<dbReference type="AlphaFoldDB" id="A0A6B3SL07"/>
<protein>
    <submittedName>
        <fullName evidence="10">DUF883 family protein</fullName>
    </submittedName>
</protein>
<dbReference type="InterPro" id="IPR043605">
    <property type="entry name" value="DUF883_C"/>
</dbReference>
<keyword evidence="11" id="KW-1185">Reference proteome</keyword>
<keyword evidence="5" id="KW-0812">Transmembrane</keyword>
<dbReference type="GO" id="GO:0005886">
    <property type="term" value="C:plasma membrane"/>
    <property type="evidence" value="ECO:0007669"/>
    <property type="project" value="UniProtKB-SubCell"/>
</dbReference>
<dbReference type="Pfam" id="PF19029">
    <property type="entry name" value="DUF883_C"/>
    <property type="match status" value="1"/>
</dbReference>
<evidence type="ECO:0000313" key="11">
    <source>
        <dbReference type="Proteomes" id="UP000482155"/>
    </source>
</evidence>
<proteinExistence type="inferred from homology"/>
<reference evidence="10 11" key="1">
    <citation type="submission" date="2020-02" db="EMBL/GenBank/DDBJ databases">
        <authorList>
            <person name="Kim M.K."/>
        </authorList>
    </citation>
    <scope>NUCLEOTIDE SEQUENCE [LARGE SCALE GENOMIC DNA]</scope>
    <source>
        <strain evidence="10 11">17J57-3</strain>
    </source>
</reference>
<dbReference type="InterPro" id="IPR043604">
    <property type="entry name" value="DUF883_N"/>
</dbReference>
<keyword evidence="3" id="KW-1003">Cell membrane</keyword>
<comment type="subcellular location">
    <subcellularLocation>
        <location evidence="1">Cell inner membrane</location>
        <topology evidence="1">Single-pass membrane protein</topology>
    </subcellularLocation>
</comment>
<evidence type="ECO:0000256" key="7">
    <source>
        <dbReference type="ARBA" id="ARBA00023136"/>
    </source>
</evidence>
<comment type="similarity">
    <text evidence="2">Belongs to the ElaB/YgaM/YqjD family.</text>
</comment>
<evidence type="ECO:0000256" key="2">
    <source>
        <dbReference type="ARBA" id="ARBA00010423"/>
    </source>
</evidence>
<keyword evidence="7" id="KW-0472">Membrane</keyword>
<evidence type="ECO:0000259" key="8">
    <source>
        <dbReference type="Pfam" id="PF05957"/>
    </source>
</evidence>
<dbReference type="PANTHER" id="PTHR35893:SF3">
    <property type="entry name" value="INNER MEMBRANE PROTEIN"/>
    <property type="match status" value="1"/>
</dbReference>
<evidence type="ECO:0000256" key="3">
    <source>
        <dbReference type="ARBA" id="ARBA00022475"/>
    </source>
</evidence>
<evidence type="ECO:0000256" key="6">
    <source>
        <dbReference type="ARBA" id="ARBA00022989"/>
    </source>
</evidence>
<dbReference type="PANTHER" id="PTHR35893">
    <property type="entry name" value="INNER MEMBRANE PROTEIN-RELATED"/>
    <property type="match status" value="1"/>
</dbReference>